<protein>
    <recommendedName>
        <fullName evidence="4">T4 recombination endonuclease VII dimerisation domain-containing protein</fullName>
    </recommendedName>
</protein>
<dbReference type="InterPro" id="IPR036361">
    <property type="entry name" value="SAP_dom_sf"/>
</dbReference>
<name>A0ABU5KK60_9BACL</name>
<dbReference type="Gene3D" id="1.10.720.30">
    <property type="entry name" value="SAP domain"/>
    <property type="match status" value="1"/>
</dbReference>
<evidence type="ECO:0000313" key="2">
    <source>
        <dbReference type="EMBL" id="MDZ5711657.1"/>
    </source>
</evidence>
<proteinExistence type="predicted"/>
<dbReference type="EMBL" id="JAXQNN010000002">
    <property type="protein sequence ID" value="MDZ5711657.1"/>
    <property type="molecule type" value="Genomic_DNA"/>
</dbReference>
<reference evidence="2 3" key="1">
    <citation type="submission" date="2023-12" db="EMBL/GenBank/DDBJ databases">
        <title>Jeotgalibacillus haloalkaliphilus sp. nov., a novel salt-tolerant bacteria, isolated from the estuary of the Fenhe River into the Yellow River.</title>
        <authorList>
            <person name="Li Y."/>
        </authorList>
    </citation>
    <scope>NUCLEOTIDE SEQUENCE [LARGE SCALE GENOMIC DNA]</scope>
    <source>
        <strain evidence="2 3">HH7-29</strain>
    </source>
</reference>
<accession>A0ABU5KK60</accession>
<dbReference type="RefSeq" id="WP_322420674.1">
    <property type="nucleotide sequence ID" value="NZ_JAXQNN010000002.1"/>
</dbReference>
<dbReference type="Proteomes" id="UP001292084">
    <property type="component" value="Unassembled WGS sequence"/>
</dbReference>
<evidence type="ECO:0000256" key="1">
    <source>
        <dbReference type="SAM" id="MobiDB-lite"/>
    </source>
</evidence>
<sequence>MINIVGPKGQRLRVTDRAYQEIYKDQGYKSVGDKPSEKEVIQAESEAEESTDYSRQTPAALRRVKNEMLTAYLKEKGVQYSDDATKKDLIQLIKG</sequence>
<evidence type="ECO:0000313" key="3">
    <source>
        <dbReference type="Proteomes" id="UP001292084"/>
    </source>
</evidence>
<comment type="caution">
    <text evidence="2">The sequence shown here is derived from an EMBL/GenBank/DDBJ whole genome shotgun (WGS) entry which is preliminary data.</text>
</comment>
<feature type="region of interest" description="Disordered" evidence="1">
    <location>
        <begin position="28"/>
        <end position="56"/>
    </location>
</feature>
<keyword evidence="3" id="KW-1185">Reference proteome</keyword>
<gene>
    <name evidence="2" type="ORF">UFB30_05435</name>
</gene>
<organism evidence="2 3">
    <name type="scientific">Jeotgalibacillus haloalkalitolerans</name>
    <dbReference type="NCBI Taxonomy" id="3104292"/>
    <lineage>
        <taxon>Bacteria</taxon>
        <taxon>Bacillati</taxon>
        <taxon>Bacillota</taxon>
        <taxon>Bacilli</taxon>
        <taxon>Bacillales</taxon>
        <taxon>Caryophanaceae</taxon>
        <taxon>Jeotgalibacillus</taxon>
    </lineage>
</organism>
<evidence type="ECO:0008006" key="4">
    <source>
        <dbReference type="Google" id="ProtNLM"/>
    </source>
</evidence>
<feature type="compositionally biased region" description="Basic and acidic residues" evidence="1">
    <location>
        <begin position="28"/>
        <end position="41"/>
    </location>
</feature>